<organism evidence="1 2">
    <name type="scientific">Cyclobacterium plantarum</name>
    <dbReference type="NCBI Taxonomy" id="2716263"/>
    <lineage>
        <taxon>Bacteria</taxon>
        <taxon>Pseudomonadati</taxon>
        <taxon>Bacteroidota</taxon>
        <taxon>Cytophagia</taxon>
        <taxon>Cytophagales</taxon>
        <taxon>Cyclobacteriaceae</taxon>
        <taxon>Cyclobacterium</taxon>
    </lineage>
</organism>
<sequence length="139" mass="16915">MENKKPNEKQIEEIADLLDCGMLCFYHRSTGTIESHPDPDDPFFDPEPWEDLMEKIEADWTNYDRFEKMESREAYQVMEKFAFSLDDAVFREEILQELSKRKPFQHFKMLIDDSEYRQDWFDFKKKAYIEFVKEQIDGM</sequence>
<keyword evidence="2" id="KW-1185">Reference proteome</keyword>
<name>A0ABX0H677_9BACT</name>
<accession>A0ABX0H677</accession>
<evidence type="ECO:0000313" key="1">
    <source>
        <dbReference type="EMBL" id="NHE57313.1"/>
    </source>
</evidence>
<dbReference type="Proteomes" id="UP000649799">
    <property type="component" value="Unassembled WGS sequence"/>
</dbReference>
<dbReference type="EMBL" id="JAANYN010000004">
    <property type="protein sequence ID" value="NHE57313.1"/>
    <property type="molecule type" value="Genomic_DNA"/>
</dbReference>
<protein>
    <submittedName>
        <fullName evidence="1">Uncharacterized protein</fullName>
    </submittedName>
</protein>
<evidence type="ECO:0000313" key="2">
    <source>
        <dbReference type="Proteomes" id="UP000649799"/>
    </source>
</evidence>
<comment type="caution">
    <text evidence="1">The sequence shown here is derived from an EMBL/GenBank/DDBJ whole genome shotgun (WGS) entry which is preliminary data.</text>
</comment>
<reference evidence="1 2" key="1">
    <citation type="submission" date="2020-03" db="EMBL/GenBank/DDBJ databases">
        <title>Cyclobacterium plantarum sp. nov., a marine bacterium isolated from a coastal-marine wetland.</title>
        <authorList>
            <person name="Sanchez-Porro C."/>
            <person name="Ventosa A."/>
            <person name="Amoozegar M."/>
        </authorList>
    </citation>
    <scope>NUCLEOTIDE SEQUENCE [LARGE SCALE GENOMIC DNA]</scope>
    <source>
        <strain evidence="1 2">GBPx2</strain>
    </source>
</reference>
<gene>
    <name evidence="1" type="ORF">G9Q97_10870</name>
</gene>
<dbReference type="RefSeq" id="WP_166146742.1">
    <property type="nucleotide sequence ID" value="NZ_JAANYN010000004.1"/>
</dbReference>
<proteinExistence type="predicted"/>